<reference evidence="13" key="2">
    <citation type="submission" date="2015-02" db="UniProtKB">
        <authorList>
            <consortium name="EnsemblMetazoa"/>
        </authorList>
    </citation>
    <scope>IDENTIFICATION</scope>
</reference>
<dbReference type="Gene3D" id="1.50.40.10">
    <property type="entry name" value="Mitochondrial carrier domain"/>
    <property type="match status" value="1"/>
</dbReference>
<evidence type="ECO:0000256" key="2">
    <source>
        <dbReference type="ARBA" id="ARBA00006375"/>
    </source>
</evidence>
<dbReference type="FunFam" id="1.50.40.10:FF:000003">
    <property type="entry name" value="Putative calcium-binding mitochondrial carrier protein scamc-2"/>
    <property type="match status" value="1"/>
</dbReference>
<evidence type="ECO:0000256" key="1">
    <source>
        <dbReference type="ARBA" id="ARBA00004448"/>
    </source>
</evidence>
<dbReference type="HOGENOM" id="CLU_691843_0_0_1"/>
<feature type="repeat" description="Solcar" evidence="10">
    <location>
        <begin position="221"/>
        <end position="310"/>
    </location>
</feature>
<dbReference type="PANTHER" id="PTHR24089">
    <property type="entry name" value="SOLUTE CARRIER FAMILY 25"/>
    <property type="match status" value="1"/>
</dbReference>
<organism evidence="13 14">
    <name type="scientific">Strigamia maritima</name>
    <name type="common">European centipede</name>
    <name type="synonym">Geophilus maritimus</name>
    <dbReference type="NCBI Taxonomy" id="126957"/>
    <lineage>
        <taxon>Eukaryota</taxon>
        <taxon>Metazoa</taxon>
        <taxon>Ecdysozoa</taxon>
        <taxon>Arthropoda</taxon>
        <taxon>Myriapoda</taxon>
        <taxon>Chilopoda</taxon>
        <taxon>Pleurostigmophora</taxon>
        <taxon>Geophilomorpha</taxon>
        <taxon>Linotaeniidae</taxon>
        <taxon>Strigamia</taxon>
    </lineage>
</organism>
<comment type="similarity">
    <text evidence="2 11">Belongs to the mitochondrial carrier (TC 2.A.29) family.</text>
</comment>
<dbReference type="GO" id="GO:0005743">
    <property type="term" value="C:mitochondrial inner membrane"/>
    <property type="evidence" value="ECO:0007669"/>
    <property type="project" value="UniProtKB-SubCell"/>
</dbReference>
<keyword evidence="7 12" id="KW-1133">Transmembrane helix</keyword>
<dbReference type="InterPro" id="IPR023395">
    <property type="entry name" value="MCP_dom_sf"/>
</dbReference>
<comment type="subcellular location">
    <subcellularLocation>
        <location evidence="1">Mitochondrion inner membrane</location>
        <topology evidence="1">Multi-pass membrane protein</topology>
    </subcellularLocation>
</comment>
<evidence type="ECO:0000256" key="8">
    <source>
        <dbReference type="ARBA" id="ARBA00023128"/>
    </source>
</evidence>
<evidence type="ECO:0000256" key="7">
    <source>
        <dbReference type="ARBA" id="ARBA00022989"/>
    </source>
</evidence>
<keyword evidence="14" id="KW-1185">Reference proteome</keyword>
<dbReference type="EMBL" id="JH430253">
    <property type="status" value="NOT_ANNOTATED_CDS"/>
    <property type="molecule type" value="Genomic_DNA"/>
</dbReference>
<feature type="transmembrane region" description="Helical" evidence="12">
    <location>
        <begin position="184"/>
        <end position="202"/>
    </location>
</feature>
<dbReference type="GO" id="GO:0055085">
    <property type="term" value="P:transmembrane transport"/>
    <property type="evidence" value="ECO:0007669"/>
    <property type="project" value="InterPro"/>
</dbReference>
<evidence type="ECO:0000256" key="5">
    <source>
        <dbReference type="ARBA" id="ARBA00022737"/>
    </source>
</evidence>
<dbReference type="PRINTS" id="PR00926">
    <property type="entry name" value="MITOCARRIER"/>
</dbReference>
<dbReference type="OMA" id="ESPPFQE"/>
<evidence type="ECO:0000256" key="9">
    <source>
        <dbReference type="ARBA" id="ARBA00023136"/>
    </source>
</evidence>
<keyword evidence="6" id="KW-0999">Mitochondrion inner membrane</keyword>
<evidence type="ECO:0000256" key="12">
    <source>
        <dbReference type="SAM" id="Phobius"/>
    </source>
</evidence>
<accession>T1IJC4</accession>
<dbReference type="InterPro" id="IPR018108">
    <property type="entry name" value="MCP_transmembrane"/>
</dbReference>
<evidence type="ECO:0000313" key="14">
    <source>
        <dbReference type="Proteomes" id="UP000014500"/>
    </source>
</evidence>
<dbReference type="EnsemblMetazoa" id="SMAR000987-RA">
    <property type="protein sequence ID" value="SMAR000987-PA"/>
    <property type="gene ID" value="SMAR000987"/>
</dbReference>
<feature type="transmembrane region" description="Helical" evidence="12">
    <location>
        <begin position="223"/>
        <end position="245"/>
    </location>
</feature>
<proteinExistence type="inferred from homology"/>
<evidence type="ECO:0000256" key="4">
    <source>
        <dbReference type="ARBA" id="ARBA00022692"/>
    </source>
</evidence>
<sequence>MAYDMDRIPKTTVFKTGDGTVGEAELISGSWWQHLIAGGCAGAVSRTLTAPLDRIKVFLQVHPNHQFQGIASCVKHMHREGGFQSFWRGNGINVLKITPESALKFMAYDQVKRLIRESKSRELMIQERFIAGSVAGGVSQSLIYPLEVLKTRLALRKTGEFNGIQHALVTIYRNEGIKSFYRGYLPNLLGIIPYAGIELAVYETLKKSYLLRRKDYHHTQPPVFLVLWCGTVSCTAGQLVTYPLALVRTKLQAKAIIPTLMSSSTMVGTFRTTLQDEGFRGLYRGIFPNLLKVIPTIKEQLPDIMDTANIYIHKQFLQASPKEVSQYCLEVIKVMRLFPNAWMKTGLNLVTIAVGVVKVIEHWFKNHQKEHYTFVINKTNQDFSGDGKIETDVPPDLQE</sequence>
<keyword evidence="4 10" id="KW-0812">Transmembrane</keyword>
<keyword evidence="8" id="KW-0496">Mitochondrion</keyword>
<evidence type="ECO:0000256" key="3">
    <source>
        <dbReference type="ARBA" id="ARBA00022448"/>
    </source>
</evidence>
<dbReference type="eggNOG" id="KOG0036">
    <property type="taxonomic scope" value="Eukaryota"/>
</dbReference>
<evidence type="ECO:0000256" key="10">
    <source>
        <dbReference type="PROSITE-ProRule" id="PRU00282"/>
    </source>
</evidence>
<keyword evidence="9 10" id="KW-0472">Membrane</keyword>
<dbReference type="Pfam" id="PF00153">
    <property type="entry name" value="Mito_carr"/>
    <property type="match status" value="3"/>
</dbReference>
<dbReference type="SUPFAM" id="SSF103506">
    <property type="entry name" value="Mitochondrial carrier"/>
    <property type="match status" value="1"/>
</dbReference>
<protein>
    <submittedName>
        <fullName evidence="13">Uncharacterized protein</fullName>
    </submittedName>
</protein>
<dbReference type="InterPro" id="IPR002067">
    <property type="entry name" value="MCP"/>
</dbReference>
<dbReference type="Proteomes" id="UP000014500">
    <property type="component" value="Unassembled WGS sequence"/>
</dbReference>
<evidence type="ECO:0000313" key="13">
    <source>
        <dbReference type="EnsemblMetazoa" id="SMAR000987-PA"/>
    </source>
</evidence>
<keyword evidence="3 11" id="KW-0813">Transport</keyword>
<dbReference type="STRING" id="126957.T1IJC4"/>
<evidence type="ECO:0000256" key="6">
    <source>
        <dbReference type="ARBA" id="ARBA00022792"/>
    </source>
</evidence>
<feature type="repeat" description="Solcar" evidence="10">
    <location>
        <begin position="29"/>
        <end position="114"/>
    </location>
</feature>
<dbReference type="PhylomeDB" id="T1IJC4"/>
<dbReference type="AlphaFoldDB" id="T1IJC4"/>
<evidence type="ECO:0000256" key="11">
    <source>
        <dbReference type="RuleBase" id="RU000488"/>
    </source>
</evidence>
<dbReference type="PROSITE" id="PS50920">
    <property type="entry name" value="SOLCAR"/>
    <property type="match status" value="3"/>
</dbReference>
<feature type="repeat" description="Solcar" evidence="10">
    <location>
        <begin position="123"/>
        <end position="208"/>
    </location>
</feature>
<reference evidence="14" key="1">
    <citation type="submission" date="2011-05" db="EMBL/GenBank/DDBJ databases">
        <authorList>
            <person name="Richards S.R."/>
            <person name="Qu J."/>
            <person name="Jiang H."/>
            <person name="Jhangiani S.N."/>
            <person name="Agravi P."/>
            <person name="Goodspeed R."/>
            <person name="Gross S."/>
            <person name="Mandapat C."/>
            <person name="Jackson L."/>
            <person name="Mathew T."/>
            <person name="Pu L."/>
            <person name="Thornton R."/>
            <person name="Saada N."/>
            <person name="Wilczek-Boney K.B."/>
            <person name="Lee S."/>
            <person name="Kovar C."/>
            <person name="Wu Y."/>
            <person name="Scherer S.E."/>
            <person name="Worley K.C."/>
            <person name="Muzny D.M."/>
            <person name="Gibbs R."/>
        </authorList>
    </citation>
    <scope>NUCLEOTIDE SEQUENCE</scope>
    <source>
        <strain evidence="14">Brora</strain>
    </source>
</reference>
<keyword evidence="5" id="KW-0677">Repeat</keyword>
<name>T1IJC4_STRMM</name>